<name>M7XLV5_9BACT</name>
<gene>
    <name evidence="2" type="ORF">C943_00226</name>
</gene>
<sequence length="71" mass="7656">MVLSQLQIGRNGRAGLQIPPSQGKTLGYTTSAEYDFNNPQHPFPVFGENPNPSFNFPSPKTKTSPIPVSPG</sequence>
<feature type="compositionally biased region" description="Polar residues" evidence="1">
    <location>
        <begin position="60"/>
        <end position="71"/>
    </location>
</feature>
<comment type="caution">
    <text evidence="2">The sequence shown here is derived from an EMBL/GenBank/DDBJ whole genome shotgun (WGS) entry which is preliminary data.</text>
</comment>
<dbReference type="InParanoid" id="M7XLV5"/>
<organism evidence="2 3">
    <name type="scientific">Mariniradius saccharolyticus AK6</name>
    <dbReference type="NCBI Taxonomy" id="1239962"/>
    <lineage>
        <taxon>Bacteria</taxon>
        <taxon>Pseudomonadati</taxon>
        <taxon>Bacteroidota</taxon>
        <taxon>Cytophagia</taxon>
        <taxon>Cytophagales</taxon>
        <taxon>Cyclobacteriaceae</taxon>
        <taxon>Mariniradius</taxon>
    </lineage>
</organism>
<reference evidence="2" key="1">
    <citation type="submission" date="2013-01" db="EMBL/GenBank/DDBJ databases">
        <title>Genome assembly of Mariniradius saccharolyticus AK6.</title>
        <authorList>
            <person name="Vaidya B."/>
            <person name="Khatri I."/>
            <person name="Tanuku N.R.S."/>
            <person name="Subramanian S."/>
            <person name="Pinnaka A."/>
        </authorList>
    </citation>
    <scope>NUCLEOTIDE SEQUENCE [LARGE SCALE GENOMIC DNA]</scope>
    <source>
        <strain evidence="2">AK6</strain>
    </source>
</reference>
<feature type="region of interest" description="Disordered" evidence="1">
    <location>
        <begin position="1"/>
        <end position="71"/>
    </location>
</feature>
<proteinExistence type="predicted"/>
<evidence type="ECO:0000256" key="1">
    <source>
        <dbReference type="SAM" id="MobiDB-lite"/>
    </source>
</evidence>
<feature type="compositionally biased region" description="Polar residues" evidence="1">
    <location>
        <begin position="19"/>
        <end position="40"/>
    </location>
</feature>
<dbReference type="EMBL" id="AMZY02000001">
    <property type="protein sequence ID" value="EMS35453.1"/>
    <property type="molecule type" value="Genomic_DNA"/>
</dbReference>
<dbReference type="Proteomes" id="UP000010953">
    <property type="component" value="Unassembled WGS sequence"/>
</dbReference>
<evidence type="ECO:0000313" key="2">
    <source>
        <dbReference type="EMBL" id="EMS35453.1"/>
    </source>
</evidence>
<keyword evidence="3" id="KW-1185">Reference proteome</keyword>
<feature type="compositionally biased region" description="Low complexity" evidence="1">
    <location>
        <begin position="49"/>
        <end position="59"/>
    </location>
</feature>
<accession>M7XLV5</accession>
<protein>
    <submittedName>
        <fullName evidence="2">Uncharacterized protein</fullName>
    </submittedName>
</protein>
<dbReference type="AlphaFoldDB" id="M7XLV5"/>
<evidence type="ECO:0000313" key="3">
    <source>
        <dbReference type="Proteomes" id="UP000010953"/>
    </source>
</evidence>